<keyword evidence="3" id="KW-0472">Membrane</keyword>
<keyword evidence="1" id="KW-0175">Coiled coil</keyword>
<gene>
    <name evidence="4" type="ORF">SPPG_01906</name>
</gene>
<dbReference type="Proteomes" id="UP000053201">
    <property type="component" value="Unassembled WGS sequence"/>
</dbReference>
<feature type="region of interest" description="Disordered" evidence="2">
    <location>
        <begin position="1"/>
        <end position="129"/>
    </location>
</feature>
<evidence type="ECO:0000256" key="1">
    <source>
        <dbReference type="SAM" id="Coils"/>
    </source>
</evidence>
<feature type="compositionally biased region" description="Polar residues" evidence="2">
    <location>
        <begin position="62"/>
        <end position="77"/>
    </location>
</feature>
<feature type="coiled-coil region" evidence="1">
    <location>
        <begin position="196"/>
        <end position="276"/>
    </location>
</feature>
<dbReference type="InParanoid" id="A0A0L0HPD0"/>
<keyword evidence="5" id="KW-1185">Reference proteome</keyword>
<name>A0A0L0HPD0_SPIPD</name>
<dbReference type="AlphaFoldDB" id="A0A0L0HPD0"/>
<evidence type="ECO:0000256" key="2">
    <source>
        <dbReference type="SAM" id="MobiDB-lite"/>
    </source>
</evidence>
<keyword evidence="3" id="KW-1133">Transmembrane helix</keyword>
<evidence type="ECO:0000256" key="3">
    <source>
        <dbReference type="SAM" id="Phobius"/>
    </source>
</evidence>
<evidence type="ECO:0000313" key="4">
    <source>
        <dbReference type="EMBL" id="KND02825.1"/>
    </source>
</evidence>
<organism evidence="4 5">
    <name type="scientific">Spizellomyces punctatus (strain DAOM BR117)</name>
    <dbReference type="NCBI Taxonomy" id="645134"/>
    <lineage>
        <taxon>Eukaryota</taxon>
        <taxon>Fungi</taxon>
        <taxon>Fungi incertae sedis</taxon>
        <taxon>Chytridiomycota</taxon>
        <taxon>Chytridiomycota incertae sedis</taxon>
        <taxon>Chytridiomycetes</taxon>
        <taxon>Spizellomycetales</taxon>
        <taxon>Spizellomycetaceae</taxon>
        <taxon>Spizellomyces</taxon>
    </lineage>
</organism>
<protein>
    <submittedName>
        <fullName evidence="4">Uncharacterized protein</fullName>
    </submittedName>
</protein>
<evidence type="ECO:0000313" key="5">
    <source>
        <dbReference type="Proteomes" id="UP000053201"/>
    </source>
</evidence>
<dbReference type="OrthoDB" id="10337769at2759"/>
<sequence>MLTANVSRPLSSESPPSSLASDSSPERSFSSVTQERPTSAIPPPDFVDDIDSSFADLAGESPPSSLASNSPTRSMTPLPQPPEPIDISEPENTPPPVRTLFPIAPAAVPDKIIPRPTQATDSTQTDSEPLDFASASRQIKECYGQASRKADYIRAVMSFGTGSALEVYDMAQSIDELSVNISRLKRYDDSIRKLMEEAVNKTKAEYETRLKNLRIEKEKLAKHEAAIAKADEHIAKMDRQVEDLRAKRIRLEAEYQLALQRKLAEEKEEAVKQRNQVRLMMKVLLSSFVLSFGVFLPQFTYFLFSLAVLSIHVYAVVG</sequence>
<dbReference type="RefSeq" id="XP_016610864.1">
    <property type="nucleotide sequence ID" value="XM_016750215.1"/>
</dbReference>
<dbReference type="GeneID" id="27685538"/>
<accession>A0A0L0HPD0</accession>
<feature type="compositionally biased region" description="Low complexity" evidence="2">
    <location>
        <begin position="7"/>
        <end position="28"/>
    </location>
</feature>
<feature type="compositionally biased region" description="Polar residues" evidence="2">
    <location>
        <begin position="117"/>
        <end position="127"/>
    </location>
</feature>
<keyword evidence="3" id="KW-0812">Transmembrane</keyword>
<dbReference type="EMBL" id="KQ257452">
    <property type="protein sequence ID" value="KND02825.1"/>
    <property type="molecule type" value="Genomic_DNA"/>
</dbReference>
<dbReference type="VEuPathDB" id="FungiDB:SPPG_01906"/>
<feature type="transmembrane region" description="Helical" evidence="3">
    <location>
        <begin position="301"/>
        <end position="317"/>
    </location>
</feature>
<proteinExistence type="predicted"/>
<reference evidence="4 5" key="1">
    <citation type="submission" date="2009-08" db="EMBL/GenBank/DDBJ databases">
        <title>The Genome Sequence of Spizellomyces punctatus strain DAOM BR117.</title>
        <authorList>
            <consortium name="The Broad Institute Genome Sequencing Platform"/>
            <person name="Russ C."/>
            <person name="Cuomo C."/>
            <person name="Shea T."/>
            <person name="Young S.K."/>
            <person name="Zeng Q."/>
            <person name="Koehrsen M."/>
            <person name="Haas B."/>
            <person name="Borodovsky M."/>
            <person name="Guigo R."/>
            <person name="Alvarado L."/>
            <person name="Berlin A."/>
            <person name="Bochicchio J."/>
            <person name="Borenstein D."/>
            <person name="Chapman S."/>
            <person name="Chen Z."/>
            <person name="Engels R."/>
            <person name="Freedman E."/>
            <person name="Gellesch M."/>
            <person name="Goldberg J."/>
            <person name="Griggs A."/>
            <person name="Gujja S."/>
            <person name="Heiman D."/>
            <person name="Hepburn T."/>
            <person name="Howarth C."/>
            <person name="Jen D."/>
            <person name="Larson L."/>
            <person name="Lewis B."/>
            <person name="Mehta T."/>
            <person name="Park D."/>
            <person name="Pearson M."/>
            <person name="Roberts A."/>
            <person name="Saif S."/>
            <person name="Shenoy N."/>
            <person name="Sisk P."/>
            <person name="Stolte C."/>
            <person name="Sykes S."/>
            <person name="Thomson T."/>
            <person name="Walk T."/>
            <person name="White J."/>
            <person name="Yandava C."/>
            <person name="Burger G."/>
            <person name="Gray M.W."/>
            <person name="Holland P.W.H."/>
            <person name="King N."/>
            <person name="Lang F.B.F."/>
            <person name="Roger A.J."/>
            <person name="Ruiz-Trillo I."/>
            <person name="Lander E."/>
            <person name="Nusbaum C."/>
        </authorList>
    </citation>
    <scope>NUCLEOTIDE SEQUENCE [LARGE SCALE GENOMIC DNA]</scope>
    <source>
        <strain evidence="4 5">DAOM BR117</strain>
    </source>
</reference>